<dbReference type="Pfam" id="PF00873">
    <property type="entry name" value="ACR_tran"/>
    <property type="match status" value="1"/>
</dbReference>
<dbReference type="Gene3D" id="1.20.1640.10">
    <property type="entry name" value="Multidrug efflux transporter AcrB transmembrane domain"/>
    <property type="match status" value="2"/>
</dbReference>
<dbReference type="Gene3D" id="3.30.70.1440">
    <property type="entry name" value="Multidrug efflux transporter AcrB pore domain"/>
    <property type="match status" value="1"/>
</dbReference>
<feature type="transmembrane region" description="Helical" evidence="1">
    <location>
        <begin position="434"/>
        <end position="454"/>
    </location>
</feature>
<name>A0A381NPY6_9ZZZZ</name>
<feature type="transmembrane region" description="Helical" evidence="1">
    <location>
        <begin position="1000"/>
        <end position="1026"/>
    </location>
</feature>
<feature type="transmembrane region" description="Helical" evidence="1">
    <location>
        <begin position="968"/>
        <end position="988"/>
    </location>
</feature>
<dbReference type="SUPFAM" id="SSF82693">
    <property type="entry name" value="Multidrug efflux transporter AcrB pore domain, PN1, PN2, PC1 and PC2 subdomains"/>
    <property type="match status" value="2"/>
</dbReference>
<accession>A0A381NPY6</accession>
<feature type="transmembrane region" description="Helical" evidence="1">
    <location>
        <begin position="924"/>
        <end position="947"/>
    </location>
</feature>
<feature type="transmembrane region" description="Helical" evidence="1">
    <location>
        <begin position="363"/>
        <end position="384"/>
    </location>
</feature>
<evidence type="ECO:0000256" key="1">
    <source>
        <dbReference type="SAM" id="Phobius"/>
    </source>
</evidence>
<feature type="transmembrane region" description="Helical" evidence="1">
    <location>
        <begin position="889"/>
        <end position="909"/>
    </location>
</feature>
<evidence type="ECO:0008006" key="3">
    <source>
        <dbReference type="Google" id="ProtNLM"/>
    </source>
</evidence>
<dbReference type="InterPro" id="IPR001036">
    <property type="entry name" value="Acrflvin-R"/>
</dbReference>
<feature type="transmembrane region" description="Helical" evidence="1">
    <location>
        <begin position="539"/>
        <end position="557"/>
    </location>
</feature>
<dbReference type="SUPFAM" id="SSF82866">
    <property type="entry name" value="Multidrug efflux transporter AcrB transmembrane domain"/>
    <property type="match status" value="2"/>
</dbReference>
<sequence length="1051" mass="118115">METHELTTRITRQSLSRRVTVFVLFLSILAVGLIATSRLPVEMYPKGQEGHSMEIRTGWSSGVAQESMEKLGLPMEEELSTVRGIDSMDTTCSQTSARVNLRFKRGTDMDVAYREVRDRMERASLRFPEGTNPYRISKRGGGTSTTVGRMVIGYDADADHYAVIERHIIKPLQRIDGVADVDIGIRQKEIQIEVDKDRAEAYGLSIHRLSRRLRGDNFTMSSGNVRDGGKKYLLKSSSTFHTMDELRNIPINDTVQLKDIATLKYEVEDPHHHTERWNGKASATVSIRKESEANTVDVSEMVAATVQKMNNNPALSNYQIKLYRNYGDIIKGRLKTLRNNGMLGAIFAALVLFFFLRQFRMTAIIALAIPLCLLISMMMMFFAGESLNTTTILGLVICVGLLVDNSVVVAENIYRHHQNGMSRSDACIRGVGEISLAVITATLTTIIVFLPSLLIDGEMRFMLYRLALPVVSALLASLGTAIIFIPICVYITLPSRSKQQDIRPDHSIKTLLFNVYQMTFTRFNLWYNRTLGYFLRRRLDLAFILIVLLSSTYFYAFKEVDFSGRRDEKLEEFNMSFRFPDQFTLEERDSYFETIENIVETNKVEYGISSYSIRYSKHSGSFEGNFAETRNSQTPREEVAEQLYNIFPEIPGLRVYYSGQDRGEVRNDKKSEQFVRLVGDDPQLLESVAENLKPTFEALPGVISLMDRDSDEAPNEMALIVDRDLASSIGINPDSIAGVVSSAIRGSSLPKFNGKGRQIPVRMRFSEEDRAELDDLNNFLVRADDGRYSSIGSITTPAMLKSETYIRRHDKKVSTYIGMKLKSGEEKEARRAIYNAQKNIDLPEGVSFREIKLTFDDDEVDTSLIALGLSIVFIYMLIAFLFESILMPLSIVLTIPLAAIGAVWIHYGIPGFRSYTGTTMDQMGIVGAILLLGIVVNNGIVLIDYVNRLRKTGMERTEALLLATKHRFRPIIMTALTTIFGMIPLTLASESEMGMSFKSFGFMLIGGMTSATLFTLLAVPVFYTLIDDAQKALRNILATVFDSSPKATPAN</sequence>
<dbReference type="AlphaFoldDB" id="A0A381NPY6"/>
<reference evidence="2" key="1">
    <citation type="submission" date="2018-05" db="EMBL/GenBank/DDBJ databases">
        <authorList>
            <person name="Lanie J.A."/>
            <person name="Ng W.-L."/>
            <person name="Kazmierczak K.M."/>
            <person name="Andrzejewski T.M."/>
            <person name="Davidsen T.M."/>
            <person name="Wayne K.J."/>
            <person name="Tettelin H."/>
            <person name="Glass J.I."/>
            <person name="Rusch D."/>
            <person name="Podicherti R."/>
            <person name="Tsui H.-C.T."/>
            <person name="Winkler M.E."/>
        </authorList>
    </citation>
    <scope>NUCLEOTIDE SEQUENCE</scope>
</reference>
<dbReference type="Gene3D" id="3.30.2090.10">
    <property type="entry name" value="Multidrug efflux transporter AcrB TolC docking domain, DN and DC subdomains"/>
    <property type="match status" value="2"/>
</dbReference>
<dbReference type="PANTHER" id="PTHR32063">
    <property type="match status" value="1"/>
</dbReference>
<proteinExistence type="predicted"/>
<dbReference type="GO" id="GO:0042910">
    <property type="term" value="F:xenobiotic transmembrane transporter activity"/>
    <property type="evidence" value="ECO:0007669"/>
    <property type="project" value="TreeGrafter"/>
</dbReference>
<keyword evidence="1" id="KW-0472">Membrane</keyword>
<dbReference type="PRINTS" id="PR00702">
    <property type="entry name" value="ACRIFLAVINRP"/>
</dbReference>
<dbReference type="Gene3D" id="3.30.70.1430">
    <property type="entry name" value="Multidrug efflux transporter AcrB pore domain"/>
    <property type="match status" value="2"/>
</dbReference>
<feature type="transmembrane region" description="Helical" evidence="1">
    <location>
        <begin position="340"/>
        <end position="356"/>
    </location>
</feature>
<keyword evidence="1" id="KW-0812">Transmembrane</keyword>
<dbReference type="InterPro" id="IPR027463">
    <property type="entry name" value="AcrB_DN_DC_subdom"/>
</dbReference>
<feature type="transmembrane region" description="Helical" evidence="1">
    <location>
        <begin position="864"/>
        <end position="882"/>
    </location>
</feature>
<evidence type="ECO:0000313" key="2">
    <source>
        <dbReference type="EMBL" id="SUZ55593.1"/>
    </source>
</evidence>
<dbReference type="PANTHER" id="PTHR32063:SF73">
    <property type="entry name" value="RND SUPERFAMILY EFFLUX PUMP PERMEASE COMPONENT 1"/>
    <property type="match status" value="1"/>
</dbReference>
<feature type="transmembrane region" description="Helical" evidence="1">
    <location>
        <begin position="390"/>
        <end position="414"/>
    </location>
</feature>
<dbReference type="SUPFAM" id="SSF82714">
    <property type="entry name" value="Multidrug efflux transporter AcrB TolC docking domain, DN and DC subdomains"/>
    <property type="match status" value="2"/>
</dbReference>
<protein>
    <recommendedName>
        <fullName evidence="3">SSD domain-containing protein</fullName>
    </recommendedName>
</protein>
<gene>
    <name evidence="2" type="ORF">METZ01_LOCUS8447</name>
</gene>
<dbReference type="EMBL" id="UINC01000450">
    <property type="protein sequence ID" value="SUZ55593.1"/>
    <property type="molecule type" value="Genomic_DNA"/>
</dbReference>
<feature type="transmembrane region" description="Helical" evidence="1">
    <location>
        <begin position="466"/>
        <end position="493"/>
    </location>
</feature>
<keyword evidence="1" id="KW-1133">Transmembrane helix</keyword>
<dbReference type="GO" id="GO:0005886">
    <property type="term" value="C:plasma membrane"/>
    <property type="evidence" value="ECO:0007669"/>
    <property type="project" value="TreeGrafter"/>
</dbReference>
<feature type="transmembrane region" description="Helical" evidence="1">
    <location>
        <begin position="21"/>
        <end position="41"/>
    </location>
</feature>
<organism evidence="2">
    <name type="scientific">marine metagenome</name>
    <dbReference type="NCBI Taxonomy" id="408172"/>
    <lineage>
        <taxon>unclassified sequences</taxon>
        <taxon>metagenomes</taxon>
        <taxon>ecological metagenomes</taxon>
    </lineage>
</organism>
<dbReference type="Gene3D" id="3.30.70.1320">
    <property type="entry name" value="Multidrug efflux transporter AcrB pore domain like"/>
    <property type="match status" value="1"/>
</dbReference>